<name>A0A024GQC9_9STRA</name>
<dbReference type="EMBL" id="CAIX01000043">
    <property type="protein sequence ID" value="CCI43100.1"/>
    <property type="molecule type" value="Genomic_DNA"/>
</dbReference>
<reference evidence="4 5" key="1">
    <citation type="submission" date="2012-05" db="EMBL/GenBank/DDBJ databases">
        <title>Recombination and specialization in a pathogen metapopulation.</title>
        <authorList>
            <person name="Gardiner A."/>
            <person name="Kemen E."/>
            <person name="Schultz-Larsen T."/>
            <person name="MacLean D."/>
            <person name="Van Oosterhout C."/>
            <person name="Jones J.D.G."/>
        </authorList>
    </citation>
    <scope>NUCLEOTIDE SEQUENCE [LARGE SCALE GENOMIC DNA]</scope>
    <source>
        <strain evidence="4 5">Ac Nc2</strain>
    </source>
</reference>
<evidence type="ECO:0000313" key="4">
    <source>
        <dbReference type="EMBL" id="CCI49104.1"/>
    </source>
</evidence>
<evidence type="ECO:0000313" key="5">
    <source>
        <dbReference type="Proteomes" id="UP000053237"/>
    </source>
</evidence>
<dbReference type="EMBL" id="CAIX01000273">
    <property type="protein sequence ID" value="CCI49104.1"/>
    <property type="molecule type" value="Genomic_DNA"/>
</dbReference>
<dbReference type="InParanoid" id="A0A024GQC9"/>
<evidence type="ECO:0000313" key="2">
    <source>
        <dbReference type="EMBL" id="CCI43100.1"/>
    </source>
</evidence>
<evidence type="ECO:0000256" key="1">
    <source>
        <dbReference type="SAM" id="MobiDB-lite"/>
    </source>
</evidence>
<dbReference type="AlphaFoldDB" id="A0A024GQC9"/>
<feature type="compositionally biased region" description="Polar residues" evidence="1">
    <location>
        <begin position="28"/>
        <end position="39"/>
    </location>
</feature>
<evidence type="ECO:0000313" key="3">
    <source>
        <dbReference type="EMBL" id="CCI46628.1"/>
    </source>
</evidence>
<protein>
    <submittedName>
        <fullName evidence="4">Uncharacterized protein</fullName>
    </submittedName>
</protein>
<keyword evidence="5" id="KW-1185">Reference proteome</keyword>
<dbReference type="Proteomes" id="UP000053237">
    <property type="component" value="Unassembled WGS sequence"/>
</dbReference>
<organism evidence="4 5">
    <name type="scientific">Albugo candida</name>
    <dbReference type="NCBI Taxonomy" id="65357"/>
    <lineage>
        <taxon>Eukaryota</taxon>
        <taxon>Sar</taxon>
        <taxon>Stramenopiles</taxon>
        <taxon>Oomycota</taxon>
        <taxon>Peronosporomycetes</taxon>
        <taxon>Albuginales</taxon>
        <taxon>Albuginaceae</taxon>
        <taxon>Albugo</taxon>
    </lineage>
</organism>
<sequence>MKDDLVVQELTDDLPSESSEQQKEQENPDTASADLTTLRLTPDILRTRSNPDSEYSDTKSSPPKSLADESNSKFKTNLSNTFVGAQNATVTPPRNEWEDEVNRFTEILDNMLTQVTSRDLIQQTAEYILRHPHHSIPFQLKLKQVNTAA</sequence>
<feature type="compositionally biased region" description="Polar residues" evidence="1">
    <location>
        <begin position="52"/>
        <end position="63"/>
    </location>
</feature>
<accession>A0A024GQC9</accession>
<proteinExistence type="predicted"/>
<dbReference type="EMBL" id="CAIX01000134">
    <property type="protein sequence ID" value="CCI46628.1"/>
    <property type="molecule type" value="Genomic_DNA"/>
</dbReference>
<comment type="caution">
    <text evidence="4">The sequence shown here is derived from an EMBL/GenBank/DDBJ whole genome shotgun (WGS) entry which is preliminary data.</text>
</comment>
<feature type="region of interest" description="Disordered" evidence="1">
    <location>
        <begin position="1"/>
        <end position="71"/>
    </location>
</feature>
<gene>
    <name evidence="2" type="ORF">BN9_038840</name>
    <name evidence="3" type="ORF">BN9_075710</name>
    <name evidence="4" type="ORF">BN9_103580</name>
</gene>